<feature type="compositionally biased region" description="Basic and acidic residues" evidence="1">
    <location>
        <begin position="1"/>
        <end position="14"/>
    </location>
</feature>
<dbReference type="AlphaFoldDB" id="A0A6J4RJQ9"/>
<evidence type="ECO:0000256" key="1">
    <source>
        <dbReference type="SAM" id="MobiDB-lite"/>
    </source>
</evidence>
<organism evidence="2">
    <name type="scientific">uncultured Solirubrobacteraceae bacterium</name>
    <dbReference type="NCBI Taxonomy" id="1162706"/>
    <lineage>
        <taxon>Bacteria</taxon>
        <taxon>Bacillati</taxon>
        <taxon>Actinomycetota</taxon>
        <taxon>Thermoleophilia</taxon>
        <taxon>Solirubrobacterales</taxon>
        <taxon>Solirubrobacteraceae</taxon>
        <taxon>environmental samples</taxon>
    </lineage>
</organism>
<reference evidence="2" key="1">
    <citation type="submission" date="2020-02" db="EMBL/GenBank/DDBJ databases">
        <authorList>
            <person name="Meier V. D."/>
        </authorList>
    </citation>
    <scope>NUCLEOTIDE SEQUENCE</scope>
    <source>
        <strain evidence="2">AVDCRST_MAG67</strain>
    </source>
</reference>
<feature type="non-terminal residue" evidence="2">
    <location>
        <position position="1"/>
    </location>
</feature>
<gene>
    <name evidence="2" type="ORF">AVDCRST_MAG67-353</name>
</gene>
<feature type="region of interest" description="Disordered" evidence="1">
    <location>
        <begin position="1"/>
        <end position="41"/>
    </location>
</feature>
<accession>A0A6J4RJQ9</accession>
<name>A0A6J4RJQ9_9ACTN</name>
<proteinExistence type="predicted"/>
<evidence type="ECO:0000313" key="2">
    <source>
        <dbReference type="EMBL" id="CAA9475231.1"/>
    </source>
</evidence>
<sequence length="76" mass="8807">DSRDGRGAHHELPRRTAARARAVSPGGPGRQRDRRRQRHDRVVPLWQVAPAPVLRRVAQGRALPRAQRRRIRSRRL</sequence>
<protein>
    <submittedName>
        <fullName evidence="2">Zinc finger, CDGSH-type domain protein</fullName>
    </submittedName>
</protein>
<feature type="non-terminal residue" evidence="2">
    <location>
        <position position="76"/>
    </location>
</feature>
<dbReference type="EMBL" id="CADCVQ010000018">
    <property type="protein sequence ID" value="CAA9475231.1"/>
    <property type="molecule type" value="Genomic_DNA"/>
</dbReference>